<reference evidence="2" key="2">
    <citation type="submission" date="2020-06" db="EMBL/GenBank/DDBJ databases">
        <authorList>
            <person name="Studholme D.J."/>
        </authorList>
    </citation>
    <scope>NUCLEOTIDE SEQUENCE</scope>
    <source>
        <strain evidence="2">NZFS 3630</strain>
    </source>
</reference>
<feature type="coiled-coil region" evidence="1">
    <location>
        <begin position="111"/>
        <end position="138"/>
    </location>
</feature>
<evidence type="ECO:0000313" key="2">
    <source>
        <dbReference type="EMBL" id="KAG2506576.1"/>
    </source>
</evidence>
<dbReference type="Proteomes" id="UP000792063">
    <property type="component" value="Unassembled WGS sequence"/>
</dbReference>
<organism evidence="2 3">
    <name type="scientific">Phytophthora kernoviae</name>
    <dbReference type="NCBI Taxonomy" id="325452"/>
    <lineage>
        <taxon>Eukaryota</taxon>
        <taxon>Sar</taxon>
        <taxon>Stramenopiles</taxon>
        <taxon>Oomycota</taxon>
        <taxon>Peronosporomycetes</taxon>
        <taxon>Peronosporales</taxon>
        <taxon>Peronosporaceae</taxon>
        <taxon>Phytophthora</taxon>
    </lineage>
</organism>
<accession>A0A921S9E9</accession>
<comment type="caution">
    <text evidence="2">The sequence shown here is derived from an EMBL/GenBank/DDBJ whole genome shotgun (WGS) entry which is preliminary data.</text>
</comment>
<evidence type="ECO:0000313" key="3">
    <source>
        <dbReference type="Proteomes" id="UP000792063"/>
    </source>
</evidence>
<dbReference type="EMBL" id="JPWU03000827">
    <property type="protein sequence ID" value="KAG2506576.1"/>
    <property type="molecule type" value="Genomic_DNA"/>
</dbReference>
<reference evidence="2" key="1">
    <citation type="journal article" date="2015" name="Genom Data">
        <title>Genome sequences of six Phytophthora species associated with forests in New Zealand.</title>
        <authorList>
            <person name="Studholme D.J."/>
            <person name="McDougal R.L."/>
            <person name="Sambles C."/>
            <person name="Hansen E."/>
            <person name="Hardy G."/>
            <person name="Grant M."/>
            <person name="Ganley R.J."/>
            <person name="Williams N.M."/>
        </authorList>
    </citation>
    <scope>NUCLEOTIDE SEQUENCE</scope>
    <source>
        <strain evidence="2">NZFS 3630</strain>
    </source>
</reference>
<sequence>MSDDSSDTVVVDEDDVNSERCNVCVLGSRHPEIPPPSTVNLLSLGDPDPRFDAIVCDANTLECENRVLRSRLELSTALNAGLAAHASILHDRSLSILSRAREGFDLGTATVSRLYDQLDRLRAEDTRLRDELATVRAQADRADSFETRYFALEKTTTEETHAAQDALDRERARVAQLSARLSTTTSNLATTPVTLQATTTAPVLPFAASTDIAVNTAVPLPPDDPAQASGMGTSSVGATPVPPASVAVGVYGPRSGRVRISSGCVDHQHTCVGRCSFFSSYDVDPDFPVVGKTRVARPTHIEGVFRIAYRYPSFAFRPIFADAFSPF</sequence>
<proteinExistence type="predicted"/>
<protein>
    <submittedName>
        <fullName evidence="2">Uncharacterized protein</fullName>
    </submittedName>
</protein>
<keyword evidence="1" id="KW-0175">Coiled coil</keyword>
<name>A0A921S9E9_9STRA</name>
<evidence type="ECO:0000256" key="1">
    <source>
        <dbReference type="SAM" id="Coils"/>
    </source>
</evidence>
<dbReference type="AlphaFoldDB" id="A0A921S9E9"/>
<gene>
    <name evidence="2" type="ORF">JM18_009393</name>
</gene>